<dbReference type="RefSeq" id="WP_048165813.1">
    <property type="nucleotide sequence ID" value="NZ_CP006019.1"/>
</dbReference>
<evidence type="ECO:0000313" key="7">
    <source>
        <dbReference type="Proteomes" id="UP000027981"/>
    </source>
</evidence>
<evidence type="ECO:0000256" key="3">
    <source>
        <dbReference type="ARBA" id="ARBA00022989"/>
    </source>
</evidence>
<keyword evidence="2 5" id="KW-0812">Transmembrane</keyword>
<feature type="transmembrane region" description="Helical" evidence="5">
    <location>
        <begin position="70"/>
        <end position="92"/>
    </location>
</feature>
<dbReference type="GO" id="GO:0005886">
    <property type="term" value="C:plasma membrane"/>
    <property type="evidence" value="ECO:0007669"/>
    <property type="project" value="UniProtKB-SubCell"/>
</dbReference>
<dbReference type="Pfam" id="PF01925">
    <property type="entry name" value="TauE"/>
    <property type="match status" value="1"/>
</dbReference>
<evidence type="ECO:0000313" key="6">
    <source>
        <dbReference type="EMBL" id="AIF70355.1"/>
    </source>
</evidence>
<evidence type="ECO:0000256" key="4">
    <source>
        <dbReference type="ARBA" id="ARBA00023136"/>
    </source>
</evidence>
<dbReference type="InterPro" id="IPR002781">
    <property type="entry name" value="TM_pro_TauE-like"/>
</dbReference>
<feature type="transmembrane region" description="Helical" evidence="5">
    <location>
        <begin position="167"/>
        <end position="188"/>
    </location>
</feature>
<dbReference type="PANTHER" id="PTHR43701">
    <property type="entry name" value="MEMBRANE TRANSPORTER PROTEIN MJ0441-RELATED"/>
    <property type="match status" value="1"/>
</dbReference>
<sequence>MLSFIFLGFLVGILVGLTGVGGGALMTPSLIFFGVEPLTAVGTDLVYATITRVFGVFFHNKKGHVKKDIALKLFTGSVPAIVLASIILRIVSKKEINQYLTLVLGIILVATSTITILKGEFRKRTFSSHTLIILGFVVGLIVQFTSVGAGVIVSFALMNFTDLEPRYVVGTTIFYGLLLASLSALSHITLGNVDYLLALSLIVGTIPGVYMGTHINSSIPKDKLKSFVNMIILGIGLVILLTELG</sequence>
<dbReference type="eggNOG" id="arCOG02050">
    <property type="taxonomic scope" value="Archaea"/>
</dbReference>
<dbReference type="GeneID" id="24843074"/>
<feature type="transmembrane region" description="Helical" evidence="5">
    <location>
        <begin position="38"/>
        <end position="58"/>
    </location>
</feature>
<dbReference type="AlphaFoldDB" id="A0A075LUF4"/>
<dbReference type="PANTHER" id="PTHR43701:SF2">
    <property type="entry name" value="MEMBRANE TRANSPORTER PROTEIN YJNA-RELATED"/>
    <property type="match status" value="1"/>
</dbReference>
<reference evidence="7" key="1">
    <citation type="submission" date="2013-06" db="EMBL/GenBank/DDBJ databases">
        <title>Complete Genome Sequence of Hyperthermophilic Palaeococcus pacificus DY20341T, Isolated from a Deep-Sea Hydrothermal Sediments.</title>
        <authorList>
            <person name="Zeng X."/>
            <person name="Shao Z."/>
        </authorList>
    </citation>
    <scope>NUCLEOTIDE SEQUENCE [LARGE SCALE GENOMIC DNA]</scope>
    <source>
        <strain evidence="7">DY20341</strain>
    </source>
</reference>
<feature type="transmembrane region" description="Helical" evidence="5">
    <location>
        <begin position="131"/>
        <end position="155"/>
    </location>
</feature>
<organism evidence="6 7">
    <name type="scientific">Palaeococcus pacificus DY20341</name>
    <dbReference type="NCBI Taxonomy" id="1343739"/>
    <lineage>
        <taxon>Archaea</taxon>
        <taxon>Methanobacteriati</taxon>
        <taxon>Methanobacteriota</taxon>
        <taxon>Thermococci</taxon>
        <taxon>Thermococcales</taxon>
        <taxon>Thermococcaceae</taxon>
        <taxon>Palaeococcus</taxon>
    </lineage>
</organism>
<feature type="transmembrane region" description="Helical" evidence="5">
    <location>
        <begin position="98"/>
        <end position="119"/>
    </location>
</feature>
<protein>
    <recommendedName>
        <fullName evidence="5">Probable membrane transporter protein</fullName>
    </recommendedName>
</protein>
<dbReference type="KEGG" id="ppac:PAP_09905"/>
<comment type="similarity">
    <text evidence="5">Belongs to the 4-toluene sulfonate uptake permease (TSUP) (TC 2.A.102) family.</text>
</comment>
<evidence type="ECO:0000256" key="5">
    <source>
        <dbReference type="RuleBase" id="RU363041"/>
    </source>
</evidence>
<proteinExistence type="inferred from homology"/>
<reference evidence="6 7" key="2">
    <citation type="journal article" date="2015" name="Genome Announc.">
        <title>Complete Genome Sequence of Hyperthermophilic Piezophilic Archaeon Palaeococcus pacificus DY20341T, Isolated from Deep-Sea Hydrothermal Sediments.</title>
        <authorList>
            <person name="Zeng X."/>
            <person name="Jebbar M."/>
            <person name="Shao Z."/>
        </authorList>
    </citation>
    <scope>NUCLEOTIDE SEQUENCE [LARGE SCALE GENOMIC DNA]</scope>
    <source>
        <strain evidence="6 7">DY20341</strain>
    </source>
</reference>
<feature type="transmembrane region" description="Helical" evidence="5">
    <location>
        <begin position="195"/>
        <end position="215"/>
    </location>
</feature>
<evidence type="ECO:0000256" key="1">
    <source>
        <dbReference type="ARBA" id="ARBA00004141"/>
    </source>
</evidence>
<comment type="subcellular location">
    <subcellularLocation>
        <location evidence="5">Cell membrane</location>
        <topology evidence="5">Multi-pass membrane protein</topology>
    </subcellularLocation>
    <subcellularLocation>
        <location evidence="1">Membrane</location>
        <topology evidence="1">Multi-pass membrane protein</topology>
    </subcellularLocation>
</comment>
<dbReference type="STRING" id="1343739.PAP_09905"/>
<dbReference type="EMBL" id="CP006019">
    <property type="protein sequence ID" value="AIF70355.1"/>
    <property type="molecule type" value="Genomic_DNA"/>
</dbReference>
<keyword evidence="3 5" id="KW-1133">Transmembrane helix</keyword>
<keyword evidence="4 5" id="KW-0472">Membrane</keyword>
<gene>
    <name evidence="6" type="ORF">PAP_09905</name>
</gene>
<accession>A0A075LUF4</accession>
<keyword evidence="7" id="KW-1185">Reference proteome</keyword>
<dbReference type="Proteomes" id="UP000027981">
    <property type="component" value="Chromosome"/>
</dbReference>
<name>A0A075LUF4_9EURY</name>
<evidence type="ECO:0000256" key="2">
    <source>
        <dbReference type="ARBA" id="ARBA00022692"/>
    </source>
</evidence>
<dbReference type="HOGENOM" id="CLU_045498_1_0_2"/>
<feature type="transmembrane region" description="Helical" evidence="5">
    <location>
        <begin position="227"/>
        <end position="244"/>
    </location>
</feature>
<dbReference type="OrthoDB" id="28446at2157"/>
<keyword evidence="5" id="KW-1003">Cell membrane</keyword>
<dbReference type="InterPro" id="IPR051598">
    <property type="entry name" value="TSUP/Inactive_protease-like"/>
</dbReference>